<protein>
    <recommendedName>
        <fullName evidence="4">Tetratricopeptide repeat protein</fullName>
    </recommendedName>
</protein>
<name>A0A919CHJ5_9GAMM</name>
<keyword evidence="1" id="KW-0812">Transmembrane</keyword>
<reference evidence="2" key="2">
    <citation type="submission" date="2020-09" db="EMBL/GenBank/DDBJ databases">
        <authorList>
            <person name="Sun Q."/>
            <person name="Kim S."/>
        </authorList>
    </citation>
    <scope>NUCLEOTIDE SEQUENCE</scope>
    <source>
        <strain evidence="2">KCTC 23430</strain>
    </source>
</reference>
<dbReference type="SUPFAM" id="SSF48452">
    <property type="entry name" value="TPR-like"/>
    <property type="match status" value="1"/>
</dbReference>
<feature type="transmembrane region" description="Helical" evidence="1">
    <location>
        <begin position="45"/>
        <end position="61"/>
    </location>
</feature>
<sequence>MVAPLQVSTVLYVTQRMAILACLFSLVAMLAYLRVRLYALQSKSLVGWTLIGILAMSLAVFSKENAVVVLAIPLALETLWFRSYAGDEEIEQAWCKRVFWVTAVFLLGGLVLCSLYWSSLVAGYANRPFSFSERLITQCYILWDYIAQFYTPEMKRMGVYHDDVTLDWARTRSWIAIVGWSSLIALLALSPLHIAISRVAFCLVFFFICHGIESTVLPLEMYFEHRNYLPSVGLALLIPTIVWLFGRFGSVLVPPLIAVFCVYIVLQVASAGALVRYWSSSQLFTTFQLAGHPTSFRANTDFAYLLATVGGAEEALEYSKKAHFLSSESGADWLVRDAALICISKPSELQPLEAHYPRTITPDQLGAATGIHRLVRLLEDERCDARDFADFFLGLEVDAAQISEVDLSIDMSNLISRLLSVIGKKEAALVYLDTVLSQHPAHIRSRLMRLQYRLEVERYQIAAQDYRELVQLDEQDKMLDSERQTLSLYHEYFRTLNKARAN</sequence>
<feature type="transmembrane region" description="Helical" evidence="1">
    <location>
        <begin position="97"/>
        <end position="117"/>
    </location>
</feature>
<keyword evidence="1" id="KW-1133">Transmembrane helix</keyword>
<organism evidence="2 3">
    <name type="scientific">Parahalioglobus pacificus</name>
    <dbReference type="NCBI Taxonomy" id="930806"/>
    <lineage>
        <taxon>Bacteria</taxon>
        <taxon>Pseudomonadati</taxon>
        <taxon>Pseudomonadota</taxon>
        <taxon>Gammaproteobacteria</taxon>
        <taxon>Cellvibrionales</taxon>
        <taxon>Halieaceae</taxon>
        <taxon>Parahalioglobus</taxon>
    </lineage>
</organism>
<keyword evidence="3" id="KW-1185">Reference proteome</keyword>
<evidence type="ECO:0008006" key="4">
    <source>
        <dbReference type="Google" id="ProtNLM"/>
    </source>
</evidence>
<keyword evidence="1" id="KW-0472">Membrane</keyword>
<evidence type="ECO:0000256" key="1">
    <source>
        <dbReference type="SAM" id="Phobius"/>
    </source>
</evidence>
<feature type="transmembrane region" description="Helical" evidence="1">
    <location>
        <begin position="257"/>
        <end position="278"/>
    </location>
</feature>
<feature type="transmembrane region" description="Helical" evidence="1">
    <location>
        <begin position="12"/>
        <end position="33"/>
    </location>
</feature>
<feature type="transmembrane region" description="Helical" evidence="1">
    <location>
        <begin position="173"/>
        <end position="192"/>
    </location>
</feature>
<accession>A0A919CHJ5</accession>
<gene>
    <name evidence="2" type="ORF">GCM10007053_02570</name>
</gene>
<feature type="transmembrane region" description="Helical" evidence="1">
    <location>
        <begin position="67"/>
        <end position="85"/>
    </location>
</feature>
<dbReference type="Proteomes" id="UP000644693">
    <property type="component" value="Unassembled WGS sequence"/>
</dbReference>
<dbReference type="AlphaFoldDB" id="A0A919CHJ5"/>
<evidence type="ECO:0000313" key="3">
    <source>
        <dbReference type="Proteomes" id="UP000644693"/>
    </source>
</evidence>
<evidence type="ECO:0000313" key="2">
    <source>
        <dbReference type="EMBL" id="GHD26065.1"/>
    </source>
</evidence>
<feature type="transmembrane region" description="Helical" evidence="1">
    <location>
        <begin position="228"/>
        <end position="245"/>
    </location>
</feature>
<dbReference type="EMBL" id="BMYM01000001">
    <property type="protein sequence ID" value="GHD26065.1"/>
    <property type="molecule type" value="Genomic_DNA"/>
</dbReference>
<feature type="transmembrane region" description="Helical" evidence="1">
    <location>
        <begin position="199"/>
        <end position="216"/>
    </location>
</feature>
<proteinExistence type="predicted"/>
<comment type="caution">
    <text evidence="2">The sequence shown here is derived from an EMBL/GenBank/DDBJ whole genome shotgun (WGS) entry which is preliminary data.</text>
</comment>
<reference evidence="2" key="1">
    <citation type="journal article" date="2014" name="Int. J. Syst. Evol. Microbiol.">
        <title>Complete genome sequence of Corynebacterium casei LMG S-19264T (=DSM 44701T), isolated from a smear-ripened cheese.</title>
        <authorList>
            <consortium name="US DOE Joint Genome Institute (JGI-PGF)"/>
            <person name="Walter F."/>
            <person name="Albersmeier A."/>
            <person name="Kalinowski J."/>
            <person name="Ruckert C."/>
        </authorList>
    </citation>
    <scope>NUCLEOTIDE SEQUENCE</scope>
    <source>
        <strain evidence="2">KCTC 23430</strain>
    </source>
</reference>
<dbReference type="InterPro" id="IPR011990">
    <property type="entry name" value="TPR-like_helical_dom_sf"/>
</dbReference>